<protein>
    <submittedName>
        <fullName evidence="3">WSC domain-containing protein 1</fullName>
    </submittedName>
</protein>
<comment type="caution">
    <text evidence="3">The sequence shown here is derived from an EMBL/GenBank/DDBJ whole genome shotgun (WGS) entry which is preliminary data.</text>
</comment>
<accession>A0AA35WHL4</accession>
<evidence type="ECO:0000313" key="3">
    <source>
        <dbReference type="EMBL" id="CAI8017531.1"/>
    </source>
</evidence>
<dbReference type="SUPFAM" id="SSF52540">
    <property type="entry name" value="P-loop containing nucleoside triphosphate hydrolases"/>
    <property type="match status" value="1"/>
</dbReference>
<dbReference type="AlphaFoldDB" id="A0AA35WHL4"/>
<dbReference type="EMBL" id="CASHTH010001640">
    <property type="protein sequence ID" value="CAI8017531.1"/>
    <property type="molecule type" value="Genomic_DNA"/>
</dbReference>
<dbReference type="PANTHER" id="PTHR45964">
    <property type="entry name" value="WSCD FAMILY MEMBER CG9164"/>
    <property type="match status" value="1"/>
</dbReference>
<evidence type="ECO:0000256" key="1">
    <source>
        <dbReference type="ARBA" id="ARBA00010236"/>
    </source>
</evidence>
<dbReference type="InterPro" id="IPR027417">
    <property type="entry name" value="P-loop_NTPase"/>
</dbReference>
<dbReference type="InterPro" id="IPR000863">
    <property type="entry name" value="Sulfotransferase_dom"/>
</dbReference>
<sequence length="220" mass="25601">IYCDVQLRKAGLNGEEIRSGSVLVVKSHKASYSWTNVTVPKYDRKGVPSYGAVILLLRNPYHALVAERNRKKSITSNTKTSHTRTVGPEYFGTNHEWSFFVKTKILKWKTSIESVVLKSPRDLPKLVVRYEDFQRDRVREVSRVLDFLHFPYSRESLSQRLEEDFTTFHRNRHPEFEAFTQAQEQFIDHSLRQTLDSLSARNNGETYGIEEYLRNTAVAS</sequence>
<dbReference type="Proteomes" id="UP001174909">
    <property type="component" value="Unassembled WGS sequence"/>
</dbReference>
<dbReference type="Gene3D" id="3.40.50.300">
    <property type="entry name" value="P-loop containing nucleotide triphosphate hydrolases"/>
    <property type="match status" value="1"/>
</dbReference>
<organism evidence="3 4">
    <name type="scientific">Geodia barretti</name>
    <name type="common">Barrett's horny sponge</name>
    <dbReference type="NCBI Taxonomy" id="519541"/>
    <lineage>
        <taxon>Eukaryota</taxon>
        <taxon>Metazoa</taxon>
        <taxon>Porifera</taxon>
        <taxon>Demospongiae</taxon>
        <taxon>Heteroscleromorpha</taxon>
        <taxon>Tetractinellida</taxon>
        <taxon>Astrophorina</taxon>
        <taxon>Geodiidae</taxon>
        <taxon>Geodia</taxon>
    </lineage>
</organism>
<dbReference type="GO" id="GO:0008146">
    <property type="term" value="F:sulfotransferase activity"/>
    <property type="evidence" value="ECO:0007669"/>
    <property type="project" value="InterPro"/>
</dbReference>
<gene>
    <name evidence="3" type="ORF">GBAR_LOCUS10642</name>
</gene>
<reference evidence="3" key="1">
    <citation type="submission" date="2023-03" db="EMBL/GenBank/DDBJ databases">
        <authorList>
            <person name="Steffen K."/>
            <person name="Cardenas P."/>
        </authorList>
    </citation>
    <scope>NUCLEOTIDE SEQUENCE</scope>
</reference>
<evidence type="ECO:0000259" key="2">
    <source>
        <dbReference type="Pfam" id="PF00685"/>
    </source>
</evidence>
<keyword evidence="4" id="KW-1185">Reference proteome</keyword>
<feature type="domain" description="Sulfotransferase" evidence="2">
    <location>
        <begin position="53"/>
        <end position="181"/>
    </location>
</feature>
<dbReference type="PANTHER" id="PTHR45964:SF5">
    <property type="entry name" value="WSCD FAMILY MEMBER CG9164"/>
    <property type="match status" value="1"/>
</dbReference>
<proteinExistence type="inferred from homology"/>
<evidence type="ECO:0000313" key="4">
    <source>
        <dbReference type="Proteomes" id="UP001174909"/>
    </source>
</evidence>
<comment type="similarity">
    <text evidence="1">Belongs to the WSCD family.</text>
</comment>
<dbReference type="InterPro" id="IPR051589">
    <property type="entry name" value="Sialate-O-sulfotransferase"/>
</dbReference>
<name>A0AA35WHL4_GEOBA</name>
<feature type="non-terminal residue" evidence="3">
    <location>
        <position position="1"/>
    </location>
</feature>
<dbReference type="Pfam" id="PF00685">
    <property type="entry name" value="Sulfotransfer_1"/>
    <property type="match status" value="1"/>
</dbReference>